<dbReference type="GO" id="GO:0070822">
    <property type="term" value="C:Sin3-type complex"/>
    <property type="evidence" value="ECO:0007669"/>
    <property type="project" value="TreeGrafter"/>
</dbReference>
<dbReference type="PANTHER" id="PTHR31011:SF2">
    <property type="entry name" value="PROTEIN STB2-RELATED"/>
    <property type="match status" value="1"/>
</dbReference>
<dbReference type="EMBL" id="WHUW01000002">
    <property type="protein sequence ID" value="KAF8450735.1"/>
    <property type="molecule type" value="Genomic_DNA"/>
</dbReference>
<dbReference type="PANTHER" id="PTHR31011">
    <property type="entry name" value="PROTEIN STB2-RELATED"/>
    <property type="match status" value="1"/>
</dbReference>
<proteinExistence type="predicted"/>
<dbReference type="AlphaFoldDB" id="A0AAD4C6K9"/>
<dbReference type="Pfam" id="PF25995">
    <property type="entry name" value="STB6_N"/>
    <property type="match status" value="1"/>
</dbReference>
<keyword evidence="4" id="KW-1185">Reference proteome</keyword>
<sequence length="477" mass="51480">MARPSVTTASPSLRLLMPTVRSPTPYASLSSPSIPPTRSPRAKHPTGRLSGVRSRSGSTTTSADKPGLASFTGIWPNEQGEGTDGERWIGRKCRFEIVVERMELVGFQMYAVEKWIVERTRPVTVLTVYTGDPSHKIVVTALSPVSSMTSAEVEAEFKVAVQHLRKQDGARPRETPQGTLMVTSLAHFRSDYTIVHIPDGDFLAAQERLYSNINLLRMGFSGRSALTLEEPSDTTKDRFKSTYLLSDGPPPAGTFQSKLHSRTHTRTYSQPVTTLSRAVPEISTFPAPSSHAINLTDVSQTGAVSTPVPSRHPHFIPYVLELVKLLQAALAICGMFPLLPLHTSAAAVDGLLCDVTIDGLRRWVAEIGESLIGVESTERIADPSVVAALFSFVLSTRNKLAAWVPTITKDPFLHPHGFLHVLSSWVHSQPVAGNGSTHTLPALTVSAPSGTGVGSENTSLMNSPVVSTPFTSPSCHP</sequence>
<dbReference type="InterPro" id="IPR059025">
    <property type="entry name" value="STB6_N"/>
</dbReference>
<dbReference type="InterPro" id="IPR038919">
    <property type="entry name" value="STB2/STB2"/>
</dbReference>
<reference evidence="3" key="2">
    <citation type="journal article" date="2020" name="Nat. Commun.">
        <title>Large-scale genome sequencing of mycorrhizal fungi provides insights into the early evolution of symbiotic traits.</title>
        <authorList>
            <person name="Miyauchi S."/>
            <person name="Kiss E."/>
            <person name="Kuo A."/>
            <person name="Drula E."/>
            <person name="Kohler A."/>
            <person name="Sanchez-Garcia M."/>
            <person name="Morin E."/>
            <person name="Andreopoulos B."/>
            <person name="Barry K.W."/>
            <person name="Bonito G."/>
            <person name="Buee M."/>
            <person name="Carver A."/>
            <person name="Chen C."/>
            <person name="Cichocki N."/>
            <person name="Clum A."/>
            <person name="Culley D."/>
            <person name="Crous P.W."/>
            <person name="Fauchery L."/>
            <person name="Girlanda M."/>
            <person name="Hayes R.D."/>
            <person name="Keri Z."/>
            <person name="LaButti K."/>
            <person name="Lipzen A."/>
            <person name="Lombard V."/>
            <person name="Magnuson J."/>
            <person name="Maillard F."/>
            <person name="Murat C."/>
            <person name="Nolan M."/>
            <person name="Ohm R.A."/>
            <person name="Pangilinan J."/>
            <person name="Pereira M.F."/>
            <person name="Perotto S."/>
            <person name="Peter M."/>
            <person name="Pfister S."/>
            <person name="Riley R."/>
            <person name="Sitrit Y."/>
            <person name="Stielow J.B."/>
            <person name="Szollosi G."/>
            <person name="Zifcakova L."/>
            <person name="Stursova M."/>
            <person name="Spatafora J.W."/>
            <person name="Tedersoo L."/>
            <person name="Vaario L.M."/>
            <person name="Yamada A."/>
            <person name="Yan M."/>
            <person name="Wang P."/>
            <person name="Xu J."/>
            <person name="Bruns T."/>
            <person name="Baldrian P."/>
            <person name="Vilgalys R."/>
            <person name="Dunand C."/>
            <person name="Henrissat B."/>
            <person name="Grigoriev I.V."/>
            <person name="Hibbett D."/>
            <person name="Nagy L.G."/>
            <person name="Martin F.M."/>
        </authorList>
    </citation>
    <scope>NUCLEOTIDE SEQUENCE</scope>
    <source>
        <strain evidence="3">BED1</strain>
    </source>
</reference>
<comment type="caution">
    <text evidence="3">The sequence shown here is derived from an EMBL/GenBank/DDBJ whole genome shotgun (WGS) entry which is preliminary data.</text>
</comment>
<dbReference type="Proteomes" id="UP001194468">
    <property type="component" value="Unassembled WGS sequence"/>
</dbReference>
<feature type="region of interest" description="Disordered" evidence="1">
    <location>
        <begin position="1"/>
        <end position="83"/>
    </location>
</feature>
<reference evidence="3" key="1">
    <citation type="submission" date="2019-10" db="EMBL/GenBank/DDBJ databases">
        <authorList>
            <consortium name="DOE Joint Genome Institute"/>
            <person name="Kuo A."/>
            <person name="Miyauchi S."/>
            <person name="Kiss E."/>
            <person name="Drula E."/>
            <person name="Kohler A."/>
            <person name="Sanchez-Garcia M."/>
            <person name="Andreopoulos B."/>
            <person name="Barry K.W."/>
            <person name="Bonito G."/>
            <person name="Buee M."/>
            <person name="Carver A."/>
            <person name="Chen C."/>
            <person name="Cichocki N."/>
            <person name="Clum A."/>
            <person name="Culley D."/>
            <person name="Crous P.W."/>
            <person name="Fauchery L."/>
            <person name="Girlanda M."/>
            <person name="Hayes R."/>
            <person name="Keri Z."/>
            <person name="LaButti K."/>
            <person name="Lipzen A."/>
            <person name="Lombard V."/>
            <person name="Magnuson J."/>
            <person name="Maillard F."/>
            <person name="Morin E."/>
            <person name="Murat C."/>
            <person name="Nolan M."/>
            <person name="Ohm R."/>
            <person name="Pangilinan J."/>
            <person name="Pereira M."/>
            <person name="Perotto S."/>
            <person name="Peter M."/>
            <person name="Riley R."/>
            <person name="Sitrit Y."/>
            <person name="Stielow B."/>
            <person name="Szollosi G."/>
            <person name="Zifcakova L."/>
            <person name="Stursova M."/>
            <person name="Spatafora J.W."/>
            <person name="Tedersoo L."/>
            <person name="Vaario L.-M."/>
            <person name="Yamada A."/>
            <person name="Yan M."/>
            <person name="Wang P."/>
            <person name="Xu J."/>
            <person name="Bruns T."/>
            <person name="Baldrian P."/>
            <person name="Vilgalys R."/>
            <person name="Henrissat B."/>
            <person name="Grigoriev I.V."/>
            <person name="Hibbett D."/>
            <person name="Nagy L.G."/>
            <person name="Martin F.M."/>
        </authorList>
    </citation>
    <scope>NUCLEOTIDE SEQUENCE</scope>
    <source>
        <strain evidence="3">BED1</strain>
    </source>
</reference>
<protein>
    <recommendedName>
        <fullName evidence="2">STB6-like N-terminal domain-containing protein</fullName>
    </recommendedName>
</protein>
<evidence type="ECO:0000313" key="4">
    <source>
        <dbReference type="Proteomes" id="UP001194468"/>
    </source>
</evidence>
<evidence type="ECO:0000259" key="2">
    <source>
        <dbReference type="Pfam" id="PF25995"/>
    </source>
</evidence>
<evidence type="ECO:0000256" key="1">
    <source>
        <dbReference type="SAM" id="MobiDB-lite"/>
    </source>
</evidence>
<feature type="region of interest" description="Disordered" evidence="1">
    <location>
        <begin position="249"/>
        <end position="268"/>
    </location>
</feature>
<feature type="compositionally biased region" description="Low complexity" evidence="1">
    <location>
        <begin position="47"/>
        <end position="62"/>
    </location>
</feature>
<gene>
    <name evidence="3" type="ORF">L210DRAFT_2408267</name>
</gene>
<organism evidence="3 4">
    <name type="scientific">Boletus edulis BED1</name>
    <dbReference type="NCBI Taxonomy" id="1328754"/>
    <lineage>
        <taxon>Eukaryota</taxon>
        <taxon>Fungi</taxon>
        <taxon>Dikarya</taxon>
        <taxon>Basidiomycota</taxon>
        <taxon>Agaricomycotina</taxon>
        <taxon>Agaricomycetes</taxon>
        <taxon>Agaricomycetidae</taxon>
        <taxon>Boletales</taxon>
        <taxon>Boletineae</taxon>
        <taxon>Boletaceae</taxon>
        <taxon>Boletoideae</taxon>
        <taxon>Boletus</taxon>
    </lineage>
</organism>
<feature type="compositionally biased region" description="Polar residues" evidence="1">
    <location>
        <begin position="1"/>
        <end position="11"/>
    </location>
</feature>
<evidence type="ECO:0000313" key="3">
    <source>
        <dbReference type="EMBL" id="KAF8450735.1"/>
    </source>
</evidence>
<feature type="domain" description="STB6-like N-terminal" evidence="2">
    <location>
        <begin position="87"/>
        <end position="218"/>
    </location>
</feature>
<name>A0AAD4C6K9_BOLED</name>
<accession>A0AAD4C6K9</accession>